<evidence type="ECO:0000256" key="1">
    <source>
        <dbReference type="SAM" id="MobiDB-lite"/>
    </source>
</evidence>
<comment type="caution">
    <text evidence="2">The sequence shown here is derived from an EMBL/GenBank/DDBJ whole genome shotgun (WGS) entry which is preliminary data.</text>
</comment>
<evidence type="ECO:0000313" key="3">
    <source>
        <dbReference type="Proteomes" id="UP001259832"/>
    </source>
</evidence>
<organism evidence="2 3">
    <name type="scientific">Phytophthora citrophthora</name>
    <dbReference type="NCBI Taxonomy" id="4793"/>
    <lineage>
        <taxon>Eukaryota</taxon>
        <taxon>Sar</taxon>
        <taxon>Stramenopiles</taxon>
        <taxon>Oomycota</taxon>
        <taxon>Peronosporomycetes</taxon>
        <taxon>Peronosporales</taxon>
        <taxon>Peronosporaceae</taxon>
        <taxon>Phytophthora</taxon>
    </lineage>
</organism>
<proteinExistence type="predicted"/>
<gene>
    <name evidence="2" type="ORF">P3T76_002401</name>
</gene>
<reference evidence="2" key="1">
    <citation type="submission" date="2023-08" db="EMBL/GenBank/DDBJ databases">
        <title>Reference Genome Resource for the Citrus Pathogen Phytophthora citrophthora.</title>
        <authorList>
            <person name="Moller H."/>
            <person name="Coetzee B."/>
            <person name="Rose L.J."/>
            <person name="Van Niekerk J.M."/>
        </authorList>
    </citation>
    <scope>NUCLEOTIDE SEQUENCE</scope>
    <source>
        <strain evidence="2">STE-U-9442</strain>
    </source>
</reference>
<feature type="compositionally biased region" description="Low complexity" evidence="1">
    <location>
        <begin position="16"/>
        <end position="25"/>
    </location>
</feature>
<dbReference type="AlphaFoldDB" id="A0AAD9GYA9"/>
<dbReference type="Proteomes" id="UP001259832">
    <property type="component" value="Unassembled WGS sequence"/>
</dbReference>
<sequence>MLLLGVSAPVPPPSSLSPAAAVAPNAAPPPKPPASASCSRFFFLEYMANMRAPTMIQAARMPIMINTAELVPPESDADATEPLLADAGFTLLFASPPLDPAAEDDEELLNDPLTDAEKLLDPLIKLEDDVDALLDPDTLEDVDLDEEVEELMMMKTSKTQKNWMK</sequence>
<name>A0AAD9GYA9_9STRA</name>
<dbReference type="EMBL" id="JASMQC010000003">
    <property type="protein sequence ID" value="KAK1946849.1"/>
    <property type="molecule type" value="Genomic_DNA"/>
</dbReference>
<accession>A0AAD9GYA9</accession>
<evidence type="ECO:0000313" key="2">
    <source>
        <dbReference type="EMBL" id="KAK1946849.1"/>
    </source>
</evidence>
<feature type="region of interest" description="Disordered" evidence="1">
    <location>
        <begin position="7"/>
        <end position="30"/>
    </location>
</feature>
<keyword evidence="3" id="KW-1185">Reference proteome</keyword>
<protein>
    <submittedName>
        <fullName evidence="2">Uncharacterized protein</fullName>
    </submittedName>
</protein>